<keyword evidence="1" id="KW-0812">Transmembrane</keyword>
<dbReference type="RefSeq" id="WP_117465434.1">
    <property type="nucleotide sequence ID" value="NZ_JAJEPV010000001.1"/>
</dbReference>
<accession>A0AAE3D583</accession>
<evidence type="ECO:0000256" key="1">
    <source>
        <dbReference type="SAM" id="Phobius"/>
    </source>
</evidence>
<dbReference type="InterPro" id="IPR027981">
    <property type="entry name" value="DUF4446"/>
</dbReference>
<dbReference type="Proteomes" id="UP001197795">
    <property type="component" value="Unassembled WGS sequence"/>
</dbReference>
<protein>
    <submittedName>
        <fullName evidence="2">DUF4446 family protein</fullName>
    </submittedName>
</protein>
<keyword evidence="1" id="KW-1133">Transmembrane helix</keyword>
<keyword evidence="1" id="KW-0472">Membrane</keyword>
<dbReference type="Pfam" id="PF14584">
    <property type="entry name" value="DUF4446"/>
    <property type="match status" value="1"/>
</dbReference>
<evidence type="ECO:0000313" key="2">
    <source>
        <dbReference type="EMBL" id="MCC2118063.1"/>
    </source>
</evidence>
<organism evidence="2 3">
    <name type="scientific">Waltera acetigignens</name>
    <dbReference type="NCBI Taxonomy" id="2981769"/>
    <lineage>
        <taxon>Bacteria</taxon>
        <taxon>Bacillati</taxon>
        <taxon>Bacillota</taxon>
        <taxon>Clostridia</taxon>
        <taxon>Lachnospirales</taxon>
        <taxon>Lachnospiraceae</taxon>
        <taxon>Waltera</taxon>
    </lineage>
</organism>
<feature type="transmembrane region" description="Helical" evidence="1">
    <location>
        <begin position="16"/>
        <end position="39"/>
    </location>
</feature>
<reference evidence="2 3" key="1">
    <citation type="submission" date="2021-10" db="EMBL/GenBank/DDBJ databases">
        <title>Anaerobic single-cell dispensing facilitates the cultivation of human gut bacteria.</title>
        <authorList>
            <person name="Afrizal A."/>
        </authorList>
    </citation>
    <scope>NUCLEOTIDE SEQUENCE [LARGE SCALE GENOMIC DNA]</scope>
    <source>
        <strain evidence="2 3">CLA-AA-H273</strain>
    </source>
</reference>
<name>A0AAE3D583_9FIRM</name>
<proteinExistence type="predicted"/>
<gene>
    <name evidence="2" type="ORF">LKD75_00410</name>
</gene>
<comment type="caution">
    <text evidence="2">The sequence shown here is derived from an EMBL/GenBank/DDBJ whole genome shotgun (WGS) entry which is preliminary data.</text>
</comment>
<dbReference type="AlphaFoldDB" id="A0AAE3D583"/>
<sequence>MSSTFLNQIGLGEFDLGYLLIGMGAVILLLIIFLILLIVQIRKTSKLKKRLDKFLSGKDGASLEKDIAGLYEDNKFLKANTEKNKKDIRTLYKNMESAYQKMGLVKYDAFNQMGGQLSFSLALLDENNNGFIINSVHSSEGCYSYTKEIKLGQCAIDLGAEEAEALAMAMGE</sequence>
<evidence type="ECO:0000313" key="3">
    <source>
        <dbReference type="Proteomes" id="UP001197795"/>
    </source>
</evidence>
<keyword evidence="3" id="KW-1185">Reference proteome</keyword>
<dbReference type="EMBL" id="JAJEPV010000001">
    <property type="protein sequence ID" value="MCC2118063.1"/>
    <property type="molecule type" value="Genomic_DNA"/>
</dbReference>